<dbReference type="GO" id="GO:0016791">
    <property type="term" value="F:phosphatase activity"/>
    <property type="evidence" value="ECO:0007669"/>
    <property type="project" value="UniProtKB-ARBA"/>
</dbReference>
<dbReference type="PANTHER" id="PTHR43434">
    <property type="entry name" value="PHOSPHOGLYCOLATE PHOSPHATASE"/>
    <property type="match status" value="1"/>
</dbReference>
<dbReference type="OrthoDB" id="9792518at2"/>
<gene>
    <name evidence="3" type="ORF">IQ22_00774</name>
</gene>
<comment type="caution">
    <text evidence="3">The sequence shown here is derived from an EMBL/GenBank/DDBJ whole genome shotgun (WGS) entry which is preliminary data.</text>
</comment>
<dbReference type="InterPro" id="IPR050155">
    <property type="entry name" value="HAD-like_hydrolase_sf"/>
</dbReference>
<evidence type="ECO:0000256" key="2">
    <source>
        <dbReference type="ARBA" id="ARBA00022723"/>
    </source>
</evidence>
<evidence type="ECO:0000256" key="1">
    <source>
        <dbReference type="ARBA" id="ARBA00001946"/>
    </source>
</evidence>
<evidence type="ECO:0000313" key="3">
    <source>
        <dbReference type="EMBL" id="TWI57557.1"/>
    </source>
</evidence>
<evidence type="ECO:0000313" key="4">
    <source>
        <dbReference type="Proteomes" id="UP000316905"/>
    </source>
</evidence>
<dbReference type="InterPro" id="IPR041492">
    <property type="entry name" value="HAD_2"/>
</dbReference>
<organism evidence="3 4">
    <name type="scientific">Pseudomonas duriflava</name>
    <dbReference type="NCBI Taxonomy" id="459528"/>
    <lineage>
        <taxon>Bacteria</taxon>
        <taxon>Pseudomonadati</taxon>
        <taxon>Pseudomonadota</taxon>
        <taxon>Gammaproteobacteria</taxon>
        <taxon>Pseudomonadales</taxon>
        <taxon>Pseudomonadaceae</taxon>
        <taxon>Pseudomonas</taxon>
    </lineage>
</organism>
<reference evidence="3 4" key="1">
    <citation type="journal article" date="2015" name="Stand. Genomic Sci.">
        <title>Genomic Encyclopedia of Bacterial and Archaeal Type Strains, Phase III: the genomes of soil and plant-associated and newly described type strains.</title>
        <authorList>
            <person name="Whitman W.B."/>
            <person name="Woyke T."/>
            <person name="Klenk H.P."/>
            <person name="Zhou Y."/>
            <person name="Lilburn T.G."/>
            <person name="Beck B.J."/>
            <person name="De Vos P."/>
            <person name="Vandamme P."/>
            <person name="Eisen J.A."/>
            <person name="Garrity G."/>
            <person name="Hugenholtz P."/>
            <person name="Kyrpides N.C."/>
        </authorList>
    </citation>
    <scope>NUCLEOTIDE SEQUENCE [LARGE SCALE GENOMIC DNA]</scope>
    <source>
        <strain evidence="3 4">CGMCC 1.6858</strain>
    </source>
</reference>
<dbReference type="Pfam" id="PF13419">
    <property type="entry name" value="HAD_2"/>
    <property type="match status" value="1"/>
</dbReference>
<dbReference type="RefSeq" id="WP_145138279.1">
    <property type="nucleotide sequence ID" value="NZ_VLKY01000002.1"/>
</dbReference>
<dbReference type="InterPro" id="IPR036412">
    <property type="entry name" value="HAD-like_sf"/>
</dbReference>
<name>A0A562QLC9_9PSED</name>
<dbReference type="Proteomes" id="UP000316905">
    <property type="component" value="Unassembled WGS sequence"/>
</dbReference>
<keyword evidence="2" id="KW-0479">Metal-binding</keyword>
<dbReference type="PANTHER" id="PTHR43434:SF20">
    <property type="entry name" value="5'-NUCLEOTIDASE"/>
    <property type="match status" value="1"/>
</dbReference>
<dbReference type="Gene3D" id="3.40.50.1000">
    <property type="entry name" value="HAD superfamily/HAD-like"/>
    <property type="match status" value="1"/>
</dbReference>
<accession>A0A562QLC9</accession>
<sequence length="214" mass="24233">MHYSHLLFDLDGTLTDPKLGITRSIQYALAQMGVDEPNLDNLIHFIGPPLHGAFMETYGFTSEEAWQAIEHYRERFREEGLYENFPYPGIHELLAELQATERKLYVVTSKPWIYANEILRHFELTGYFKAVYGSELDGTHSDKADLIGHVLETEQLAAETCLMIGDRKHDLIGARHNSVEAAGVCYGYGGRAELDAEAPAYVFETLEDLRAAFM</sequence>
<dbReference type="FunFam" id="3.40.50.1000:FF:000022">
    <property type="entry name" value="Phosphoglycolate phosphatase"/>
    <property type="match status" value="1"/>
</dbReference>
<dbReference type="CDD" id="cd04302">
    <property type="entry name" value="HAD_5NT"/>
    <property type="match status" value="1"/>
</dbReference>
<dbReference type="Gene3D" id="1.10.150.240">
    <property type="entry name" value="Putative phosphatase, domain 2"/>
    <property type="match status" value="1"/>
</dbReference>
<dbReference type="GO" id="GO:0046872">
    <property type="term" value="F:metal ion binding"/>
    <property type="evidence" value="ECO:0007669"/>
    <property type="project" value="UniProtKB-KW"/>
</dbReference>
<dbReference type="InterPro" id="IPR023198">
    <property type="entry name" value="PGP-like_dom2"/>
</dbReference>
<keyword evidence="4" id="KW-1185">Reference proteome</keyword>
<comment type="cofactor">
    <cofactor evidence="1">
        <name>Mg(2+)</name>
        <dbReference type="ChEBI" id="CHEBI:18420"/>
    </cofactor>
</comment>
<dbReference type="InterPro" id="IPR023214">
    <property type="entry name" value="HAD_sf"/>
</dbReference>
<dbReference type="EMBL" id="VLKY01000002">
    <property type="protein sequence ID" value="TWI57557.1"/>
    <property type="molecule type" value="Genomic_DNA"/>
</dbReference>
<dbReference type="GO" id="GO:0004713">
    <property type="term" value="F:protein tyrosine kinase activity"/>
    <property type="evidence" value="ECO:0007669"/>
    <property type="project" value="TreeGrafter"/>
</dbReference>
<protein>
    <submittedName>
        <fullName evidence="3">Phosphoglycolate phosphatase</fullName>
    </submittedName>
</protein>
<proteinExistence type="predicted"/>
<dbReference type="SUPFAM" id="SSF56784">
    <property type="entry name" value="HAD-like"/>
    <property type="match status" value="1"/>
</dbReference>
<dbReference type="AlphaFoldDB" id="A0A562QLC9"/>
<dbReference type="GO" id="GO:0005829">
    <property type="term" value="C:cytosol"/>
    <property type="evidence" value="ECO:0007669"/>
    <property type="project" value="TreeGrafter"/>
</dbReference>